<dbReference type="InterPro" id="IPR036890">
    <property type="entry name" value="HATPase_C_sf"/>
</dbReference>
<dbReference type="InterPro" id="IPR058210">
    <property type="entry name" value="SACS/Nov_dom"/>
</dbReference>
<dbReference type="Pfam" id="PF25794">
    <property type="entry name" value="SACS"/>
    <property type="match status" value="1"/>
</dbReference>
<proteinExistence type="predicted"/>
<accession>A0A3N4HL08</accession>
<evidence type="ECO:0000313" key="3">
    <source>
        <dbReference type="EMBL" id="RPA73228.1"/>
    </source>
</evidence>
<dbReference type="OrthoDB" id="10031156at2759"/>
<dbReference type="Proteomes" id="UP000275078">
    <property type="component" value="Unassembled WGS sequence"/>
</dbReference>
<dbReference type="Pfam" id="PF12449">
    <property type="entry name" value="DUF3684"/>
    <property type="match status" value="1"/>
</dbReference>
<evidence type="ECO:0000313" key="4">
    <source>
        <dbReference type="Proteomes" id="UP000275078"/>
    </source>
</evidence>
<evidence type="ECO:0000259" key="2">
    <source>
        <dbReference type="Pfam" id="PF25794"/>
    </source>
</evidence>
<keyword evidence="4" id="KW-1185">Reference proteome</keyword>
<sequence length="1685" mass="189266">MAHVDYNALRNQTLGSGRDEEAVTVNTRALIDKVLARYSGEYTTLRELLQNAADANATEVEVRFTTMDGGHLSDEPEDLKLLLKQKVKRMVVKNNGQAFREEDWQRLKRIAEGNPDETKIGAFGVGFYSVFADCEEPFISSGSQAMAFYWKGNQLFTRRATLEKPDPWTVFFLDNREPTDLPDIKSFCRFLATSITFVSLTKISLFIDDHKILVLRKKAAPSFPLDIPNTLNPTTSEKLMTITAVNTESVQIDAEYMNLVEYKEANAVQTGVQTFKSFWHKFTAVPEAAQSMEDLSIKKSATIFLRISTASVKTSTSAKFAQELERATKKPPPKVTNVAFLSMSKAELDASEKQVDLFENVYPHKEGRIFIGFPTHQTTSIRAHISASSVIPTVERESIDLNARIVKVWNQELLQAAGILARIVYQDEMASLAMLASKRDKAGIKELCPTAIHIMNQFTFLPSTPSETVGRCIEQGFWTCSKNYSIDLLSTKGVRSSAKIRVSKEITFLENLALLPEELEEGAPTFINLLKNNGILLEVTVRDVAEELGNQALTKSQATTFLKWASLKAAKDPSFREAMTNLFNAAVIMVEESEAPIPLAGIKHAIDPSRIPPTGPFPDSCIPFGISKTLTRSDIEGLGWTYLDISDWVAFLCNGRFGVEHDLNLNPQFSQSVLVVICKSWTQLSKPQKEKITALLSTRTCITTKNGQKKPSEAYIEKIKLFEDLPVVLPFSGLKTNILAELGVRKTVELSLVLTRLMNPGEDGSTWSHIDLVKYLTGVREDIPSSDLKKLKDTPICPAEGEGKDAQGHRKLYRVRELYQPDEGIRRLGLPIIDWKGERIPHSELKFLVSLGLQKFPDAAKVLFLASNNQPDIALRNIALQYFISKFQENGYVNEPKKSFATIPFLPADPGTGGNHAKDFLFTPTEVFLRPKSSVLKFPVLRKDLYVYAQSFGVKEDPPIQEALKRLANSPPETAEEAKVKFGYFAFRVGEINSQVASTLASYPIVPVEKIDKTGKKEIKRLPPRNCYIGGNDSHYRNIFDFVDFGREANAFLMFLGTKAEPTPTEIAYMCARDPDRVLGEIGINKYLSLLKVFSESIDEIKKDAQLLGLMRTTRMLLATNEPASTEEETKVDADAEEEVANMKVYELAKAQDIYIIDDFSNFSKFRSEILAAPQDDTIEMLYARLGSLWLSNRIQKTPSVGAIIHNEAEAARMHKLILERVRLFIVNNGEPLKKEMKWIEKSLNVTFVQFVNIKVTLLLPNGDQRVSSMRITATSAIVQQKLELYLTPNPDFFHVSEALVNSLLKRPKSSSAFMLTNFFTTDLMTLRQRGINVDRILKARKEEARLAEEARLKENAKQRQADAEAAEQRYKAEQEKARQLEYSRQLEEKRLKEQGPRDGGRPSIEGGAPMPGAFQDSPPRKTTKESGGFFKGLTKRFGLENQDQKQQDQLRNLLGDSKGSGNTQMVPHAPTPGVKEPIRQPPQAEKPTEPHRILSNLHTAINRSRAHNSNEVVNEGKMFEVKEDTSYCDKTSSHDIVVCGETPTGMKAYLDRSLVGQKTELMSEFSHGLNRFAVLLEAVASVFEVPKSSLHIYYNTSGESIAFNLNGAMFFNFRFYKALHLDSSGKQEKKYDDAFVYWFVTMAHELSHNLVKEHSAAHSFYTESLVQEYFIKATQFMASRATRV</sequence>
<dbReference type="InterPro" id="IPR022155">
    <property type="entry name" value="DUF3684"/>
</dbReference>
<organism evidence="3 4">
    <name type="scientific">Ascobolus immersus RN42</name>
    <dbReference type="NCBI Taxonomy" id="1160509"/>
    <lineage>
        <taxon>Eukaryota</taxon>
        <taxon>Fungi</taxon>
        <taxon>Dikarya</taxon>
        <taxon>Ascomycota</taxon>
        <taxon>Pezizomycotina</taxon>
        <taxon>Pezizomycetes</taxon>
        <taxon>Pezizales</taxon>
        <taxon>Ascobolaceae</taxon>
        <taxon>Ascobolus</taxon>
    </lineage>
</organism>
<dbReference type="EMBL" id="ML119828">
    <property type="protein sequence ID" value="RPA73228.1"/>
    <property type="molecule type" value="Genomic_DNA"/>
</dbReference>
<feature type="region of interest" description="Disordered" evidence="1">
    <location>
        <begin position="1454"/>
        <end position="1490"/>
    </location>
</feature>
<name>A0A3N4HL08_ASCIM</name>
<gene>
    <name evidence="3" type="ORF">BJ508DRAFT_419112</name>
</gene>
<feature type="compositionally biased region" description="Basic and acidic residues" evidence="1">
    <location>
        <begin position="1353"/>
        <end position="1401"/>
    </location>
</feature>
<protein>
    <recommendedName>
        <fullName evidence="2">Sacsin/Nov domain-containing protein</fullName>
    </recommendedName>
</protein>
<feature type="region of interest" description="Disordered" evidence="1">
    <location>
        <begin position="1353"/>
        <end position="1430"/>
    </location>
</feature>
<dbReference type="STRING" id="1160509.A0A3N4HL08"/>
<dbReference type="PANTHER" id="PTHR47839:SF1">
    <property type="entry name" value="DOMAIN PROTEIN, PUTATIVE (AFU_ORTHOLOGUE AFUA_6G04830)-RELATED"/>
    <property type="match status" value="1"/>
</dbReference>
<feature type="domain" description="Sacsin/Nov" evidence="2">
    <location>
        <begin position="30"/>
        <end position="146"/>
    </location>
</feature>
<reference evidence="3 4" key="1">
    <citation type="journal article" date="2018" name="Nat. Ecol. Evol.">
        <title>Pezizomycetes genomes reveal the molecular basis of ectomycorrhizal truffle lifestyle.</title>
        <authorList>
            <person name="Murat C."/>
            <person name="Payen T."/>
            <person name="Noel B."/>
            <person name="Kuo A."/>
            <person name="Morin E."/>
            <person name="Chen J."/>
            <person name="Kohler A."/>
            <person name="Krizsan K."/>
            <person name="Balestrini R."/>
            <person name="Da Silva C."/>
            <person name="Montanini B."/>
            <person name="Hainaut M."/>
            <person name="Levati E."/>
            <person name="Barry K.W."/>
            <person name="Belfiori B."/>
            <person name="Cichocki N."/>
            <person name="Clum A."/>
            <person name="Dockter R.B."/>
            <person name="Fauchery L."/>
            <person name="Guy J."/>
            <person name="Iotti M."/>
            <person name="Le Tacon F."/>
            <person name="Lindquist E.A."/>
            <person name="Lipzen A."/>
            <person name="Malagnac F."/>
            <person name="Mello A."/>
            <person name="Molinier V."/>
            <person name="Miyauchi S."/>
            <person name="Poulain J."/>
            <person name="Riccioni C."/>
            <person name="Rubini A."/>
            <person name="Sitrit Y."/>
            <person name="Splivallo R."/>
            <person name="Traeger S."/>
            <person name="Wang M."/>
            <person name="Zifcakova L."/>
            <person name="Wipf D."/>
            <person name="Zambonelli A."/>
            <person name="Paolocci F."/>
            <person name="Nowrousian M."/>
            <person name="Ottonello S."/>
            <person name="Baldrian P."/>
            <person name="Spatafora J.W."/>
            <person name="Henrissat B."/>
            <person name="Nagy L.G."/>
            <person name="Aury J.M."/>
            <person name="Wincker P."/>
            <person name="Grigoriev I.V."/>
            <person name="Bonfante P."/>
            <person name="Martin F.M."/>
        </authorList>
    </citation>
    <scope>NUCLEOTIDE SEQUENCE [LARGE SCALE GENOMIC DNA]</scope>
    <source>
        <strain evidence="3 4">RN42</strain>
    </source>
</reference>
<dbReference type="Gene3D" id="3.30.565.10">
    <property type="entry name" value="Histidine kinase-like ATPase, C-terminal domain"/>
    <property type="match status" value="1"/>
</dbReference>
<evidence type="ECO:0000256" key="1">
    <source>
        <dbReference type="SAM" id="MobiDB-lite"/>
    </source>
</evidence>
<dbReference type="PANTHER" id="PTHR47839">
    <property type="entry name" value="DOMAIN PROTEIN, PUTATIVE (AFU_ORTHOLOGUE AFUA_6G04830)-RELATED"/>
    <property type="match status" value="1"/>
</dbReference>
<dbReference type="NCBIfam" id="NF047352">
    <property type="entry name" value="P_loop_sacsin"/>
    <property type="match status" value="1"/>
</dbReference>
<dbReference type="SUPFAM" id="SSF55874">
    <property type="entry name" value="ATPase domain of HSP90 chaperone/DNA topoisomerase II/histidine kinase"/>
    <property type="match status" value="1"/>
</dbReference>